<dbReference type="CDD" id="cd03230">
    <property type="entry name" value="ABC_DR_subfamily_A"/>
    <property type="match status" value="1"/>
</dbReference>
<dbReference type="InterPro" id="IPR027417">
    <property type="entry name" value="P-loop_NTPase"/>
</dbReference>
<dbReference type="Gene3D" id="3.40.50.300">
    <property type="entry name" value="P-loop containing nucleotide triphosphate hydrolases"/>
    <property type="match status" value="1"/>
</dbReference>
<dbReference type="SMART" id="SM00382">
    <property type="entry name" value="AAA"/>
    <property type="match status" value="1"/>
</dbReference>
<dbReference type="GO" id="GO:0005524">
    <property type="term" value="F:ATP binding"/>
    <property type="evidence" value="ECO:0007669"/>
    <property type="project" value="UniProtKB-KW"/>
</dbReference>
<evidence type="ECO:0000313" key="6">
    <source>
        <dbReference type="Proteomes" id="UP000232063"/>
    </source>
</evidence>
<dbReference type="PANTHER" id="PTHR42711">
    <property type="entry name" value="ABC TRANSPORTER ATP-BINDING PROTEIN"/>
    <property type="match status" value="1"/>
</dbReference>
<evidence type="ECO:0000256" key="3">
    <source>
        <dbReference type="ARBA" id="ARBA00022840"/>
    </source>
</evidence>
<accession>A0A2K8NUS8</accession>
<dbReference type="OrthoDB" id="388394at2"/>
<dbReference type="InterPro" id="IPR050763">
    <property type="entry name" value="ABC_transporter_ATP-binding"/>
</dbReference>
<name>A0A2K8NUS8_9MOLU</name>
<dbReference type="PANTHER" id="PTHR42711:SF17">
    <property type="entry name" value="ABC TRANSPORTER ATP-BINDING PROTEIN"/>
    <property type="match status" value="1"/>
</dbReference>
<dbReference type="Proteomes" id="UP000232063">
    <property type="component" value="Chromosome"/>
</dbReference>
<dbReference type="GO" id="GO:0016887">
    <property type="term" value="F:ATP hydrolysis activity"/>
    <property type="evidence" value="ECO:0007669"/>
    <property type="project" value="InterPro"/>
</dbReference>
<keyword evidence="1" id="KW-0813">Transport</keyword>
<dbReference type="AlphaFoldDB" id="A0A2K8NUS8"/>
<reference evidence="5 6" key="1">
    <citation type="submission" date="2017-11" db="EMBL/GenBank/DDBJ databases">
        <title>Genome sequence of Entomoplasma luminosum PIMN-1 (ATCC 49195).</title>
        <authorList>
            <person name="Lo W.-S."/>
            <person name="Gasparich G.E."/>
            <person name="Kuo C.-H."/>
        </authorList>
    </citation>
    <scope>NUCLEOTIDE SEQUENCE [LARGE SCALE GENOMIC DNA]</scope>
    <source>
        <strain evidence="5 6">PIMN-1</strain>
    </source>
</reference>
<dbReference type="SUPFAM" id="SSF52540">
    <property type="entry name" value="P-loop containing nucleoside triphosphate hydrolases"/>
    <property type="match status" value="1"/>
</dbReference>
<keyword evidence="6" id="KW-1185">Reference proteome</keyword>
<feature type="domain" description="ABC transporter" evidence="4">
    <location>
        <begin position="5"/>
        <end position="227"/>
    </location>
</feature>
<proteinExistence type="predicted"/>
<dbReference type="EMBL" id="CP024963">
    <property type="protein sequence ID" value="ATZ16918.1"/>
    <property type="molecule type" value="Genomic_DNA"/>
</dbReference>
<dbReference type="Pfam" id="PF00005">
    <property type="entry name" value="ABC_tran"/>
    <property type="match status" value="1"/>
</dbReference>
<dbReference type="InterPro" id="IPR003439">
    <property type="entry name" value="ABC_transporter-like_ATP-bd"/>
</dbReference>
<gene>
    <name evidence="5" type="ORF">ELUMI_v1c01930</name>
</gene>
<evidence type="ECO:0000256" key="1">
    <source>
        <dbReference type="ARBA" id="ARBA00022448"/>
    </source>
</evidence>
<keyword evidence="3 5" id="KW-0067">ATP-binding</keyword>
<keyword evidence="2" id="KW-0547">Nucleotide-binding</keyword>
<dbReference type="PROSITE" id="PS50893">
    <property type="entry name" value="ABC_TRANSPORTER_2"/>
    <property type="match status" value="1"/>
</dbReference>
<dbReference type="RefSeq" id="WP_025734269.1">
    <property type="nucleotide sequence ID" value="NZ_CP024963.1"/>
</dbReference>
<evidence type="ECO:0000259" key="4">
    <source>
        <dbReference type="PROSITE" id="PS50893"/>
    </source>
</evidence>
<evidence type="ECO:0000313" key="5">
    <source>
        <dbReference type="EMBL" id="ATZ16918.1"/>
    </source>
</evidence>
<dbReference type="InterPro" id="IPR003593">
    <property type="entry name" value="AAA+_ATPase"/>
</dbReference>
<sequence length="234" mass="26398">MLKTIKVNNVIKKFKTNVVLNNVSFEIHQGESVAFLGSNGSGKTTLVEIIAGLQNPTSGTVFFDEKTPEKFTNLGIQFQEGMWPKGTTGNDIIKFYFGKNYSESEKIQKIIDIFEIQSILKADLNNLSGGQKQRFNAFLAVSNEPEVIILDELITSLDLKMQIKLIDYFKEYQKENKTTLLIISHMPEEVEIMCKRIILLEQGNVILDANVSDVVKKHGSIRKMIVKHCAGKKI</sequence>
<protein>
    <submittedName>
        <fullName evidence="5">ABC transporter ATP-binding protein</fullName>
    </submittedName>
</protein>
<organism evidence="5 6">
    <name type="scientific">Williamsoniiplasma luminosum</name>
    <dbReference type="NCBI Taxonomy" id="214888"/>
    <lineage>
        <taxon>Bacteria</taxon>
        <taxon>Bacillati</taxon>
        <taxon>Mycoplasmatota</taxon>
        <taxon>Mollicutes</taxon>
        <taxon>Entomoplasmatales</taxon>
        <taxon>Williamsoniiplasma</taxon>
    </lineage>
</organism>
<dbReference type="KEGG" id="elj:ELUMI_v1c01930"/>
<evidence type="ECO:0000256" key="2">
    <source>
        <dbReference type="ARBA" id="ARBA00022741"/>
    </source>
</evidence>